<name>A0A835IZQ0_9MAGN</name>
<dbReference type="EMBL" id="JADFTS010000001">
    <property type="protein sequence ID" value="KAF9625602.1"/>
    <property type="molecule type" value="Genomic_DNA"/>
</dbReference>
<sequence>MNQQQARRFKVAKEVPDRGNYLMPTWWVRESTKLCHILSLQRNSRGFIQIHLCMYGL</sequence>
<gene>
    <name evidence="1" type="ORF">IFM89_024375</name>
</gene>
<protein>
    <submittedName>
        <fullName evidence="1">Uncharacterized protein</fullName>
    </submittedName>
</protein>
<evidence type="ECO:0000313" key="1">
    <source>
        <dbReference type="EMBL" id="KAF9625602.1"/>
    </source>
</evidence>
<keyword evidence="2" id="KW-1185">Reference proteome</keyword>
<feature type="non-terminal residue" evidence="1">
    <location>
        <position position="57"/>
    </location>
</feature>
<accession>A0A835IZQ0</accession>
<organism evidence="1 2">
    <name type="scientific">Coptis chinensis</name>
    <dbReference type="NCBI Taxonomy" id="261450"/>
    <lineage>
        <taxon>Eukaryota</taxon>
        <taxon>Viridiplantae</taxon>
        <taxon>Streptophyta</taxon>
        <taxon>Embryophyta</taxon>
        <taxon>Tracheophyta</taxon>
        <taxon>Spermatophyta</taxon>
        <taxon>Magnoliopsida</taxon>
        <taxon>Ranunculales</taxon>
        <taxon>Ranunculaceae</taxon>
        <taxon>Coptidoideae</taxon>
        <taxon>Coptis</taxon>
    </lineage>
</organism>
<proteinExistence type="predicted"/>
<reference evidence="1 2" key="1">
    <citation type="submission" date="2020-10" db="EMBL/GenBank/DDBJ databases">
        <title>The Coptis chinensis genome and diversification of protoberbering-type alkaloids.</title>
        <authorList>
            <person name="Wang B."/>
            <person name="Shu S."/>
            <person name="Song C."/>
            <person name="Liu Y."/>
        </authorList>
    </citation>
    <scope>NUCLEOTIDE SEQUENCE [LARGE SCALE GENOMIC DNA]</scope>
    <source>
        <strain evidence="1">HL-2020</strain>
        <tissue evidence="1">Leaf</tissue>
    </source>
</reference>
<comment type="caution">
    <text evidence="1">The sequence shown here is derived from an EMBL/GenBank/DDBJ whole genome shotgun (WGS) entry which is preliminary data.</text>
</comment>
<dbReference type="Proteomes" id="UP000631114">
    <property type="component" value="Unassembled WGS sequence"/>
</dbReference>
<dbReference type="AlphaFoldDB" id="A0A835IZQ0"/>
<evidence type="ECO:0000313" key="2">
    <source>
        <dbReference type="Proteomes" id="UP000631114"/>
    </source>
</evidence>